<evidence type="ECO:0000313" key="2">
    <source>
        <dbReference type="Proteomes" id="UP000015453"/>
    </source>
</evidence>
<feature type="non-terminal residue" evidence="1">
    <location>
        <position position="159"/>
    </location>
</feature>
<comment type="caution">
    <text evidence="1">The sequence shown here is derived from an EMBL/GenBank/DDBJ whole genome shotgun (WGS) entry which is preliminary data.</text>
</comment>
<accession>S8EA39</accession>
<dbReference type="PANTHER" id="PTHR36802">
    <property type="entry name" value="OS02G0815400 PROTEIN"/>
    <property type="match status" value="1"/>
</dbReference>
<dbReference type="AlphaFoldDB" id="S8EA39"/>
<organism evidence="1 2">
    <name type="scientific">Genlisea aurea</name>
    <dbReference type="NCBI Taxonomy" id="192259"/>
    <lineage>
        <taxon>Eukaryota</taxon>
        <taxon>Viridiplantae</taxon>
        <taxon>Streptophyta</taxon>
        <taxon>Embryophyta</taxon>
        <taxon>Tracheophyta</taxon>
        <taxon>Spermatophyta</taxon>
        <taxon>Magnoliopsida</taxon>
        <taxon>eudicotyledons</taxon>
        <taxon>Gunneridae</taxon>
        <taxon>Pentapetalae</taxon>
        <taxon>asterids</taxon>
        <taxon>lamiids</taxon>
        <taxon>Lamiales</taxon>
        <taxon>Lentibulariaceae</taxon>
        <taxon>Genlisea</taxon>
    </lineage>
</organism>
<dbReference type="PANTHER" id="PTHR36802:SF1">
    <property type="entry name" value="OS02G0815400 PROTEIN"/>
    <property type="match status" value="1"/>
</dbReference>
<dbReference type="OrthoDB" id="901721at2759"/>
<feature type="non-terminal residue" evidence="1">
    <location>
        <position position="1"/>
    </location>
</feature>
<gene>
    <name evidence="1" type="ORF">M569_01988</name>
</gene>
<proteinExistence type="predicted"/>
<dbReference type="EMBL" id="AUSU01000699">
    <property type="protein sequence ID" value="EPS72768.1"/>
    <property type="molecule type" value="Genomic_DNA"/>
</dbReference>
<name>S8EA39_9LAMI</name>
<sequence>RILETGTLEKTTCAATESSKSSNQFDVRDEPSILLRELADCFALPGDYFRQLPSDLRLELNDAAFDLSNGSVKDEVGEELGEILLNISRAWELADTLASAESFRKLPVITESLTSYKRSGKGELTLGKRLISASRRFQSMGQYGRGELPKVCMYLYNWF</sequence>
<dbReference type="Proteomes" id="UP000015453">
    <property type="component" value="Unassembled WGS sequence"/>
</dbReference>
<keyword evidence="2" id="KW-1185">Reference proteome</keyword>
<protein>
    <submittedName>
        <fullName evidence="1">Uncharacterized protein</fullName>
    </submittedName>
</protein>
<dbReference type="GO" id="GO:0009507">
    <property type="term" value="C:chloroplast"/>
    <property type="evidence" value="ECO:0007669"/>
    <property type="project" value="TreeGrafter"/>
</dbReference>
<reference evidence="1 2" key="1">
    <citation type="journal article" date="2013" name="BMC Genomics">
        <title>The miniature genome of a carnivorous plant Genlisea aurea contains a low number of genes and short non-coding sequences.</title>
        <authorList>
            <person name="Leushkin E.V."/>
            <person name="Sutormin R.A."/>
            <person name="Nabieva E.R."/>
            <person name="Penin A.A."/>
            <person name="Kondrashov A.S."/>
            <person name="Logacheva M.D."/>
        </authorList>
    </citation>
    <scope>NUCLEOTIDE SEQUENCE [LARGE SCALE GENOMIC DNA]</scope>
</reference>
<evidence type="ECO:0000313" key="1">
    <source>
        <dbReference type="EMBL" id="EPS72768.1"/>
    </source>
</evidence>